<evidence type="ECO:0000256" key="5">
    <source>
        <dbReference type="ARBA" id="ARBA00018099"/>
    </source>
</evidence>
<dbReference type="PANTHER" id="PTHR11409:SF39">
    <property type="entry name" value="ADENOSINE DEAMINASE 2"/>
    <property type="match status" value="1"/>
</dbReference>
<evidence type="ECO:0000256" key="2">
    <source>
        <dbReference type="ARBA" id="ARBA00004613"/>
    </source>
</evidence>
<comment type="similarity">
    <text evidence="3">Belongs to the metallo-dependent hydrolases superfamily. Adenosine and AMP deaminases family. ADGF subfamily.</text>
</comment>
<evidence type="ECO:0000313" key="14">
    <source>
        <dbReference type="Proteomes" id="UP000823399"/>
    </source>
</evidence>
<dbReference type="RefSeq" id="XP_041297698.1">
    <property type="nucleotide sequence ID" value="XM_041435750.1"/>
</dbReference>
<dbReference type="NCBIfam" id="TIGR01431">
    <property type="entry name" value="adm_rel"/>
    <property type="match status" value="1"/>
</dbReference>
<dbReference type="InterPro" id="IPR006331">
    <property type="entry name" value="ADGF"/>
</dbReference>
<evidence type="ECO:0000259" key="12">
    <source>
        <dbReference type="Pfam" id="PF00962"/>
    </source>
</evidence>
<dbReference type="GO" id="GO:0006154">
    <property type="term" value="P:adenosine catabolic process"/>
    <property type="evidence" value="ECO:0007669"/>
    <property type="project" value="InterPro"/>
</dbReference>
<dbReference type="PANTHER" id="PTHR11409">
    <property type="entry name" value="ADENOSINE DEAMINASE"/>
    <property type="match status" value="1"/>
</dbReference>
<evidence type="ECO:0000313" key="13">
    <source>
        <dbReference type="EMBL" id="KAG2116599.1"/>
    </source>
</evidence>
<keyword evidence="8" id="KW-0732">Signal</keyword>
<comment type="caution">
    <text evidence="13">The sequence shown here is derived from an EMBL/GenBank/DDBJ whole genome shotgun (WGS) entry which is preliminary data.</text>
</comment>
<dbReference type="PROSITE" id="PS00485">
    <property type="entry name" value="A_DEAMINASE"/>
    <property type="match status" value="1"/>
</dbReference>
<name>A0A9P7JY94_9AGAM</name>
<dbReference type="GO" id="GO:0009168">
    <property type="term" value="P:purine ribonucleoside monophosphate biosynthetic process"/>
    <property type="evidence" value="ECO:0007669"/>
    <property type="project" value="InterPro"/>
</dbReference>
<dbReference type="InterPro" id="IPR032466">
    <property type="entry name" value="Metal_Hydrolase"/>
</dbReference>
<evidence type="ECO:0000256" key="1">
    <source>
        <dbReference type="ARBA" id="ARBA00001947"/>
    </source>
</evidence>
<keyword evidence="6" id="KW-0964">Secreted</keyword>
<dbReference type="GO" id="GO:0046872">
    <property type="term" value="F:metal ion binding"/>
    <property type="evidence" value="ECO:0007669"/>
    <property type="project" value="UniProtKB-KW"/>
</dbReference>
<dbReference type="Gene3D" id="3.20.20.140">
    <property type="entry name" value="Metal-dependent hydrolases"/>
    <property type="match status" value="1"/>
</dbReference>
<dbReference type="GeneID" id="64698009"/>
<dbReference type="InterPro" id="IPR001365">
    <property type="entry name" value="A_deaminase_dom"/>
</dbReference>
<evidence type="ECO:0000256" key="11">
    <source>
        <dbReference type="ARBA" id="ARBA00047764"/>
    </source>
</evidence>
<evidence type="ECO:0000256" key="9">
    <source>
        <dbReference type="ARBA" id="ARBA00022801"/>
    </source>
</evidence>
<comment type="catalytic activity">
    <reaction evidence="11">
        <text>adenosine + H2O + H(+) = inosine + NH4(+)</text>
        <dbReference type="Rhea" id="RHEA:24408"/>
        <dbReference type="ChEBI" id="CHEBI:15377"/>
        <dbReference type="ChEBI" id="CHEBI:15378"/>
        <dbReference type="ChEBI" id="CHEBI:16335"/>
        <dbReference type="ChEBI" id="CHEBI:17596"/>
        <dbReference type="ChEBI" id="CHEBI:28938"/>
        <dbReference type="EC" id="3.5.4.4"/>
    </reaction>
</comment>
<feature type="domain" description="Adenosine deaminase" evidence="12">
    <location>
        <begin position="216"/>
        <end position="520"/>
    </location>
</feature>
<dbReference type="EC" id="3.5.4.4" evidence="4"/>
<comment type="subcellular location">
    <subcellularLocation>
        <location evidence="2">Secreted</location>
    </subcellularLocation>
</comment>
<dbReference type="FunFam" id="3.20.20.140:FF:000017">
    <property type="entry name" value="Adenosine deaminase 2"/>
    <property type="match status" value="1"/>
</dbReference>
<keyword evidence="9" id="KW-0378">Hydrolase</keyword>
<dbReference type="Pfam" id="PF00962">
    <property type="entry name" value="A_deaminase"/>
    <property type="match status" value="1"/>
</dbReference>
<dbReference type="EMBL" id="JABBWM010000006">
    <property type="protein sequence ID" value="KAG2116599.1"/>
    <property type="molecule type" value="Genomic_DNA"/>
</dbReference>
<evidence type="ECO:0000256" key="4">
    <source>
        <dbReference type="ARBA" id="ARBA00012784"/>
    </source>
</evidence>
<dbReference type="SUPFAM" id="SSF51556">
    <property type="entry name" value="Metallo-dependent hydrolases"/>
    <property type="match status" value="1"/>
</dbReference>
<dbReference type="InterPro" id="IPR006330">
    <property type="entry name" value="Ado/ade_deaminase"/>
</dbReference>
<sequence>MLNADRSVVMTLLDEYYHKRTQLIANDRALRIDVVNGDRFSEKSRQADGILRRIREEEAKSIWAIEHEEVPHPFPGMEFLTGKDIILKTQLFNIITKMPKGALLHVHLDLTVNGNTLLALALQHTSIHIRASARVTPGSIKSVEIEFRPLPPSFVPQCISLCLPTYRPGQWVPLRRAREQFDAALGGTQGFDCWVARCLTINPSDAYVTHNNNIRIWDRFRAAAILTSNLVYFAPIWRTYIRQFLEETIADGVSYVEARINFSPKYMVGPDGEENVPHKEWLSMFQDVLVEFNESLRAQGRDDEFIGAKIIYSVIRDCEPEELEWYLHDCIEMKKLFPDIIAGFDLVGDENILRPLKDYLPQLLSFSTLQTSQGLPEYHHIPFILHAGETTGDGSIADDNLYDALLLGTKRIGHGFSLVKHPKLMSMCRERGIALEVCPISNEILRLTASMPMHPLPILINHGVPVALSSDDPSLFQNMGLSFDFFQVLAASEVTGLLTLGHIARDSIQYSMLTADEKARATLKWEERWERFVDEIVEFDRVRRN</sequence>
<dbReference type="OrthoDB" id="7202371at2759"/>
<dbReference type="AlphaFoldDB" id="A0A9P7JY94"/>
<keyword evidence="7" id="KW-0479">Metal-binding</keyword>
<gene>
    <name evidence="13" type="ORF">F5147DRAFT_673635</name>
</gene>
<evidence type="ECO:0000256" key="8">
    <source>
        <dbReference type="ARBA" id="ARBA00022729"/>
    </source>
</evidence>
<protein>
    <recommendedName>
        <fullName evidence="5">Adenosine deaminase</fullName>
        <ecNumber evidence="4">3.5.4.4</ecNumber>
    </recommendedName>
</protein>
<evidence type="ECO:0000256" key="10">
    <source>
        <dbReference type="ARBA" id="ARBA00022833"/>
    </source>
</evidence>
<dbReference type="InterPro" id="IPR006650">
    <property type="entry name" value="A/AMP_deam_AS"/>
</dbReference>
<keyword evidence="14" id="KW-1185">Reference proteome</keyword>
<evidence type="ECO:0000256" key="7">
    <source>
        <dbReference type="ARBA" id="ARBA00022723"/>
    </source>
</evidence>
<proteinExistence type="inferred from homology"/>
<dbReference type="GO" id="GO:0005615">
    <property type="term" value="C:extracellular space"/>
    <property type="evidence" value="ECO:0007669"/>
    <property type="project" value="InterPro"/>
</dbReference>
<accession>A0A9P7JY94</accession>
<dbReference type="Proteomes" id="UP000823399">
    <property type="component" value="Unassembled WGS sequence"/>
</dbReference>
<dbReference type="GO" id="GO:0004000">
    <property type="term" value="F:adenosine deaminase activity"/>
    <property type="evidence" value="ECO:0007669"/>
    <property type="project" value="InterPro"/>
</dbReference>
<organism evidence="13 14">
    <name type="scientific">Suillus discolor</name>
    <dbReference type="NCBI Taxonomy" id="1912936"/>
    <lineage>
        <taxon>Eukaryota</taxon>
        <taxon>Fungi</taxon>
        <taxon>Dikarya</taxon>
        <taxon>Basidiomycota</taxon>
        <taxon>Agaricomycotina</taxon>
        <taxon>Agaricomycetes</taxon>
        <taxon>Agaricomycetidae</taxon>
        <taxon>Boletales</taxon>
        <taxon>Suillineae</taxon>
        <taxon>Suillaceae</taxon>
        <taxon>Suillus</taxon>
    </lineage>
</organism>
<dbReference type="GO" id="GO:0046103">
    <property type="term" value="P:inosine biosynthetic process"/>
    <property type="evidence" value="ECO:0007669"/>
    <property type="project" value="TreeGrafter"/>
</dbReference>
<evidence type="ECO:0000256" key="6">
    <source>
        <dbReference type="ARBA" id="ARBA00022525"/>
    </source>
</evidence>
<reference evidence="13" key="1">
    <citation type="journal article" date="2020" name="New Phytol.">
        <title>Comparative genomics reveals dynamic genome evolution in host specialist ectomycorrhizal fungi.</title>
        <authorList>
            <person name="Lofgren L.A."/>
            <person name="Nguyen N.H."/>
            <person name="Vilgalys R."/>
            <person name="Ruytinx J."/>
            <person name="Liao H.L."/>
            <person name="Branco S."/>
            <person name="Kuo A."/>
            <person name="LaButti K."/>
            <person name="Lipzen A."/>
            <person name="Andreopoulos W."/>
            <person name="Pangilinan J."/>
            <person name="Riley R."/>
            <person name="Hundley H."/>
            <person name="Na H."/>
            <person name="Barry K."/>
            <person name="Grigoriev I.V."/>
            <person name="Stajich J.E."/>
            <person name="Kennedy P.G."/>
        </authorList>
    </citation>
    <scope>NUCLEOTIDE SEQUENCE</scope>
    <source>
        <strain evidence="13">FC423</strain>
    </source>
</reference>
<comment type="cofactor">
    <cofactor evidence="1">
        <name>Zn(2+)</name>
        <dbReference type="ChEBI" id="CHEBI:29105"/>
    </cofactor>
</comment>
<keyword evidence="10" id="KW-0862">Zinc</keyword>
<evidence type="ECO:0000256" key="3">
    <source>
        <dbReference type="ARBA" id="ARBA00006083"/>
    </source>
</evidence>